<evidence type="ECO:0000313" key="1">
    <source>
        <dbReference type="EMBL" id="KAH0898663.1"/>
    </source>
</evidence>
<dbReference type="EMBL" id="JAGKQM010000012">
    <property type="protein sequence ID" value="KAH0898663.1"/>
    <property type="molecule type" value="Genomic_DNA"/>
</dbReference>
<comment type="caution">
    <text evidence="1">The sequence shown here is derived from an EMBL/GenBank/DDBJ whole genome shotgun (WGS) entry which is preliminary data.</text>
</comment>
<dbReference type="Proteomes" id="UP000824890">
    <property type="component" value="Unassembled WGS sequence"/>
</dbReference>
<reference evidence="1 2" key="1">
    <citation type="submission" date="2021-05" db="EMBL/GenBank/DDBJ databases">
        <title>Genome Assembly of Synthetic Allotetraploid Brassica napus Reveals Homoeologous Exchanges between Subgenomes.</title>
        <authorList>
            <person name="Davis J.T."/>
        </authorList>
    </citation>
    <scope>NUCLEOTIDE SEQUENCE [LARGE SCALE GENOMIC DNA]</scope>
    <source>
        <strain evidence="2">cv. Da-Ae</strain>
        <tissue evidence="1">Seedling</tissue>
    </source>
</reference>
<name>A0ABQ8B1U8_BRANA</name>
<evidence type="ECO:0000313" key="2">
    <source>
        <dbReference type="Proteomes" id="UP000824890"/>
    </source>
</evidence>
<accession>A0ABQ8B1U8</accession>
<organism evidence="1 2">
    <name type="scientific">Brassica napus</name>
    <name type="common">Rape</name>
    <dbReference type="NCBI Taxonomy" id="3708"/>
    <lineage>
        <taxon>Eukaryota</taxon>
        <taxon>Viridiplantae</taxon>
        <taxon>Streptophyta</taxon>
        <taxon>Embryophyta</taxon>
        <taxon>Tracheophyta</taxon>
        <taxon>Spermatophyta</taxon>
        <taxon>Magnoliopsida</taxon>
        <taxon>eudicotyledons</taxon>
        <taxon>Gunneridae</taxon>
        <taxon>Pentapetalae</taxon>
        <taxon>rosids</taxon>
        <taxon>malvids</taxon>
        <taxon>Brassicales</taxon>
        <taxon>Brassicaceae</taxon>
        <taxon>Brassiceae</taxon>
        <taxon>Brassica</taxon>
    </lineage>
</organism>
<gene>
    <name evidence="1" type="ORF">HID58_048231</name>
</gene>
<keyword evidence="2" id="KW-1185">Reference proteome</keyword>
<sequence length="62" mass="7339">MSYLVLETNVEEAYCYLCDFEVYDIWLGERSDLSTVELKPSRIIEFTDSNQISSRFVIHTRL</sequence>
<protein>
    <submittedName>
        <fullName evidence="1">Uncharacterized protein</fullName>
    </submittedName>
</protein>
<proteinExistence type="predicted"/>